<gene>
    <name evidence="1" type="primary">yhgB</name>
    <name evidence="2" type="ORF">IV55_GL001356</name>
    <name evidence="1" type="ORF">LSI01_16240</name>
</gene>
<dbReference type="PANTHER" id="PTHR42999">
    <property type="entry name" value="ANTIBIOTIC RESISTANCE PROTEIN MCBG"/>
    <property type="match status" value="1"/>
</dbReference>
<evidence type="ECO:0000313" key="2">
    <source>
        <dbReference type="EMBL" id="KRN96391.1"/>
    </source>
</evidence>
<dbReference type="SUPFAM" id="SSF141571">
    <property type="entry name" value="Pentapeptide repeat-like"/>
    <property type="match status" value="1"/>
</dbReference>
<dbReference type="PANTHER" id="PTHR42999:SF1">
    <property type="entry name" value="PENTAPEPTIDE REPEAT-CONTAINING PROTEIN"/>
    <property type="match status" value="1"/>
</dbReference>
<reference evidence="1 4" key="2">
    <citation type="submission" date="2019-07" db="EMBL/GenBank/DDBJ databases">
        <title>Whole genome shotgun sequence of Lactobacillus siliginis NBRC 101315.</title>
        <authorList>
            <person name="Hosoyama A."/>
            <person name="Uohara A."/>
            <person name="Ohji S."/>
            <person name="Ichikawa N."/>
        </authorList>
    </citation>
    <scope>NUCLEOTIDE SEQUENCE [LARGE SCALE GENOMIC DNA]</scope>
    <source>
        <strain evidence="1 4">NBRC 101315</strain>
    </source>
</reference>
<dbReference type="AlphaFoldDB" id="A0A0R2LCJ8"/>
<evidence type="ECO:0000313" key="1">
    <source>
        <dbReference type="EMBL" id="GEK29313.1"/>
    </source>
</evidence>
<dbReference type="Proteomes" id="UP000321429">
    <property type="component" value="Unassembled WGS sequence"/>
</dbReference>
<sequence>MPDQPEIRDQTLSLDDVEPDTVYVNCTFTVSNQALHLMDVTFDHCIFEQTNFDDVDFTRVHWHHSQVPNASWQRSTWFECQLESLQLAGGDFSQAVLRGTTFSACKLTYANFSEMRAEHSRFLNCDLLESAFQAVTVKKGLDFAGSRITDADFVETQLAGFDWHEAEFEALRLDSRLVRGLIVSQYQAAQLIGMFGIEVK</sequence>
<dbReference type="Gene3D" id="2.160.20.80">
    <property type="entry name" value="E3 ubiquitin-protein ligase SopA"/>
    <property type="match status" value="1"/>
</dbReference>
<dbReference type="InterPro" id="IPR001646">
    <property type="entry name" value="5peptide_repeat"/>
</dbReference>
<organism evidence="2 3">
    <name type="scientific">Furfurilactobacillus siliginis</name>
    <dbReference type="NCBI Taxonomy" id="348151"/>
    <lineage>
        <taxon>Bacteria</taxon>
        <taxon>Bacillati</taxon>
        <taxon>Bacillota</taxon>
        <taxon>Bacilli</taxon>
        <taxon>Lactobacillales</taxon>
        <taxon>Lactobacillaceae</taxon>
        <taxon>Furfurilactobacillus</taxon>
    </lineage>
</organism>
<dbReference type="PATRIC" id="fig|348151.3.peg.1395"/>
<dbReference type="Proteomes" id="UP000051139">
    <property type="component" value="Unassembled WGS sequence"/>
</dbReference>
<name>A0A0R2LCJ8_9LACO</name>
<protein>
    <submittedName>
        <fullName evidence="2">Pentapeptide repeat-containing protein</fullName>
    </submittedName>
</protein>
<dbReference type="EMBL" id="BJUD01000044">
    <property type="protein sequence ID" value="GEK29313.1"/>
    <property type="molecule type" value="Genomic_DNA"/>
</dbReference>
<accession>A0A0R2LCJ8</accession>
<dbReference type="EMBL" id="JQCB01000004">
    <property type="protein sequence ID" value="KRN96391.1"/>
    <property type="molecule type" value="Genomic_DNA"/>
</dbReference>
<keyword evidence="3" id="KW-1185">Reference proteome</keyword>
<comment type="caution">
    <text evidence="2">The sequence shown here is derived from an EMBL/GenBank/DDBJ whole genome shotgun (WGS) entry which is preliminary data.</text>
</comment>
<reference evidence="2 3" key="1">
    <citation type="journal article" date="2015" name="Genome Announc.">
        <title>Expanding the biotechnology potential of lactobacilli through comparative genomics of 213 strains and associated genera.</title>
        <authorList>
            <person name="Sun Z."/>
            <person name="Harris H.M."/>
            <person name="McCann A."/>
            <person name="Guo C."/>
            <person name="Argimon S."/>
            <person name="Zhang W."/>
            <person name="Yang X."/>
            <person name="Jeffery I.B."/>
            <person name="Cooney J.C."/>
            <person name="Kagawa T.F."/>
            <person name="Liu W."/>
            <person name="Song Y."/>
            <person name="Salvetti E."/>
            <person name="Wrobel A."/>
            <person name="Rasinkangas P."/>
            <person name="Parkhill J."/>
            <person name="Rea M.C."/>
            <person name="O'Sullivan O."/>
            <person name="Ritari J."/>
            <person name="Douillard F.P."/>
            <person name="Paul Ross R."/>
            <person name="Yang R."/>
            <person name="Briner A.E."/>
            <person name="Felis G.E."/>
            <person name="de Vos W.M."/>
            <person name="Barrangou R."/>
            <person name="Klaenhammer T.R."/>
            <person name="Caufield P.W."/>
            <person name="Cui Y."/>
            <person name="Zhang H."/>
            <person name="O'Toole P.W."/>
        </authorList>
    </citation>
    <scope>NUCLEOTIDE SEQUENCE [LARGE SCALE GENOMIC DNA]</scope>
    <source>
        <strain evidence="2 3">DSM 22696</strain>
    </source>
</reference>
<proteinExistence type="predicted"/>
<evidence type="ECO:0000313" key="4">
    <source>
        <dbReference type="Proteomes" id="UP000321429"/>
    </source>
</evidence>
<evidence type="ECO:0000313" key="3">
    <source>
        <dbReference type="Proteomes" id="UP000051139"/>
    </source>
</evidence>
<dbReference type="InterPro" id="IPR052949">
    <property type="entry name" value="PA_immunity-related"/>
</dbReference>
<dbReference type="OrthoDB" id="9798656at2"/>
<dbReference type="RefSeq" id="WP_057809606.1">
    <property type="nucleotide sequence ID" value="NZ_BJUD01000044.1"/>
</dbReference>
<dbReference type="Pfam" id="PF00805">
    <property type="entry name" value="Pentapeptide"/>
    <property type="match status" value="2"/>
</dbReference>
<dbReference type="STRING" id="348151.IV55_GL001356"/>